<proteinExistence type="predicted"/>
<protein>
    <recommendedName>
        <fullName evidence="4">Secreted protein</fullName>
    </recommendedName>
</protein>
<name>A0ABW0EYK9_9PSEU</name>
<keyword evidence="1" id="KW-0732">Signal</keyword>
<evidence type="ECO:0000256" key="1">
    <source>
        <dbReference type="SAM" id="SignalP"/>
    </source>
</evidence>
<dbReference type="PROSITE" id="PS51257">
    <property type="entry name" value="PROKAR_LIPOPROTEIN"/>
    <property type="match status" value="1"/>
</dbReference>
<dbReference type="EMBL" id="JBHSKF010000023">
    <property type="protein sequence ID" value="MFC5291210.1"/>
    <property type="molecule type" value="Genomic_DNA"/>
</dbReference>
<feature type="signal peptide" evidence="1">
    <location>
        <begin position="1"/>
        <end position="41"/>
    </location>
</feature>
<dbReference type="RefSeq" id="WP_378251125.1">
    <property type="nucleotide sequence ID" value="NZ_JBHSKF010000023.1"/>
</dbReference>
<comment type="caution">
    <text evidence="2">The sequence shown here is derived from an EMBL/GenBank/DDBJ whole genome shotgun (WGS) entry which is preliminary data.</text>
</comment>
<keyword evidence="3" id="KW-1185">Reference proteome</keyword>
<evidence type="ECO:0000313" key="3">
    <source>
        <dbReference type="Proteomes" id="UP001596157"/>
    </source>
</evidence>
<organism evidence="2 3">
    <name type="scientific">Actinokineospora guangxiensis</name>
    <dbReference type="NCBI Taxonomy" id="1490288"/>
    <lineage>
        <taxon>Bacteria</taxon>
        <taxon>Bacillati</taxon>
        <taxon>Actinomycetota</taxon>
        <taxon>Actinomycetes</taxon>
        <taxon>Pseudonocardiales</taxon>
        <taxon>Pseudonocardiaceae</taxon>
        <taxon>Actinokineospora</taxon>
    </lineage>
</organism>
<sequence>MGTVQRRSGRFRHAARRALLAVALVAACLGISLTTTGTAQAASTHMCSSTPVPAGWVVTEAYTNQSICRPYIYYRISNDFYNGMHMCSATAVPAGWVVTEAYTNQGICGPYIYYRITSNLQNGMHMCSATAVPAGWIVTEAYTNQGICGPYVYYRIVRA</sequence>
<reference evidence="3" key="1">
    <citation type="journal article" date="2019" name="Int. J. Syst. Evol. Microbiol.">
        <title>The Global Catalogue of Microorganisms (GCM) 10K type strain sequencing project: providing services to taxonomists for standard genome sequencing and annotation.</title>
        <authorList>
            <consortium name="The Broad Institute Genomics Platform"/>
            <consortium name="The Broad Institute Genome Sequencing Center for Infectious Disease"/>
            <person name="Wu L."/>
            <person name="Ma J."/>
        </authorList>
    </citation>
    <scope>NUCLEOTIDE SEQUENCE [LARGE SCALE GENOMIC DNA]</scope>
    <source>
        <strain evidence="3">CCUG 59778</strain>
    </source>
</reference>
<evidence type="ECO:0008006" key="4">
    <source>
        <dbReference type="Google" id="ProtNLM"/>
    </source>
</evidence>
<gene>
    <name evidence="2" type="ORF">ACFPM7_29520</name>
</gene>
<dbReference type="Proteomes" id="UP001596157">
    <property type="component" value="Unassembled WGS sequence"/>
</dbReference>
<accession>A0ABW0EYK9</accession>
<feature type="chain" id="PRO_5045929023" description="Secreted protein" evidence="1">
    <location>
        <begin position="42"/>
        <end position="159"/>
    </location>
</feature>
<evidence type="ECO:0000313" key="2">
    <source>
        <dbReference type="EMBL" id="MFC5291210.1"/>
    </source>
</evidence>